<dbReference type="PROSITE" id="PS00012">
    <property type="entry name" value="PHOSPHOPANTETHEINE"/>
    <property type="match status" value="1"/>
</dbReference>
<dbReference type="InterPro" id="IPR016036">
    <property type="entry name" value="Malonyl_transacylase_ACP-bd"/>
</dbReference>
<dbReference type="InterPro" id="IPR006162">
    <property type="entry name" value="Ppantetheine_attach_site"/>
</dbReference>
<dbReference type="EMBL" id="JAQQWI010000008">
    <property type="protein sequence ID" value="KAK8023342.1"/>
    <property type="molecule type" value="Genomic_DNA"/>
</dbReference>
<feature type="compositionally biased region" description="Acidic residues" evidence="6">
    <location>
        <begin position="1854"/>
        <end position="1892"/>
    </location>
</feature>
<keyword evidence="2" id="KW-0597">Phosphoprotein</keyword>
<dbReference type="InterPro" id="IPR013120">
    <property type="entry name" value="FAR_NAD-bd"/>
</dbReference>
<dbReference type="Pfam" id="PF00550">
    <property type="entry name" value="PP-binding"/>
    <property type="match status" value="1"/>
</dbReference>
<dbReference type="Gene3D" id="1.10.1200.10">
    <property type="entry name" value="ACP-like"/>
    <property type="match status" value="1"/>
</dbReference>
<evidence type="ECO:0000313" key="11">
    <source>
        <dbReference type="Proteomes" id="UP001396898"/>
    </source>
</evidence>
<dbReference type="Pfam" id="PF00698">
    <property type="entry name" value="Acyl_transf_1"/>
    <property type="match status" value="1"/>
</dbReference>
<dbReference type="PROSITE" id="PS00606">
    <property type="entry name" value="KS3_1"/>
    <property type="match status" value="1"/>
</dbReference>
<dbReference type="SUPFAM" id="SSF53901">
    <property type="entry name" value="Thiolase-like"/>
    <property type="match status" value="1"/>
</dbReference>
<dbReference type="InterPro" id="IPR016035">
    <property type="entry name" value="Acyl_Trfase/lysoPLipase"/>
</dbReference>
<dbReference type="Gene3D" id="3.40.366.10">
    <property type="entry name" value="Malonyl-Coenzyme A Acyl Carrier Protein, domain 2"/>
    <property type="match status" value="2"/>
</dbReference>
<dbReference type="InterPro" id="IPR042104">
    <property type="entry name" value="PKS_dehydratase_sf"/>
</dbReference>
<dbReference type="CDD" id="cd00833">
    <property type="entry name" value="PKS"/>
    <property type="match status" value="1"/>
</dbReference>
<feature type="active site" description="Proton acceptor; for dehydratase activity" evidence="5">
    <location>
        <position position="1415"/>
    </location>
</feature>
<reference evidence="10 11" key="1">
    <citation type="submission" date="2023-01" db="EMBL/GenBank/DDBJ databases">
        <title>Analysis of 21 Apiospora genomes using comparative genomics revels a genus with tremendous synthesis potential of carbohydrate active enzymes and secondary metabolites.</title>
        <authorList>
            <person name="Sorensen T."/>
        </authorList>
    </citation>
    <scope>NUCLEOTIDE SEQUENCE [LARGE SCALE GENOMIC DNA]</scope>
    <source>
        <strain evidence="10 11">CBS 20057</strain>
    </source>
</reference>
<dbReference type="InterPro" id="IPR014031">
    <property type="entry name" value="Ketoacyl_synth_C"/>
</dbReference>
<dbReference type="Proteomes" id="UP001396898">
    <property type="component" value="Unassembled WGS sequence"/>
</dbReference>
<dbReference type="SUPFAM" id="SSF55048">
    <property type="entry name" value="Probable ACP-binding domain of malonyl-CoA ACP transacylase"/>
    <property type="match status" value="1"/>
</dbReference>
<organism evidence="10 11">
    <name type="scientific">Apiospora marii</name>
    <dbReference type="NCBI Taxonomy" id="335849"/>
    <lineage>
        <taxon>Eukaryota</taxon>
        <taxon>Fungi</taxon>
        <taxon>Dikarya</taxon>
        <taxon>Ascomycota</taxon>
        <taxon>Pezizomycotina</taxon>
        <taxon>Sordariomycetes</taxon>
        <taxon>Xylariomycetidae</taxon>
        <taxon>Amphisphaeriales</taxon>
        <taxon>Apiosporaceae</taxon>
        <taxon>Apiospora</taxon>
    </lineage>
</organism>
<dbReference type="PANTHER" id="PTHR43775:SF14">
    <property type="entry name" value="ITERATIVE POLYKETIDE SYNTHASE AFOE-RELATED"/>
    <property type="match status" value="1"/>
</dbReference>
<dbReference type="Gene3D" id="3.10.129.110">
    <property type="entry name" value="Polyketide synthase dehydratase"/>
    <property type="match status" value="1"/>
</dbReference>
<evidence type="ECO:0000256" key="1">
    <source>
        <dbReference type="ARBA" id="ARBA00022450"/>
    </source>
</evidence>
<feature type="region of interest" description="N-terminal hotdog fold" evidence="5">
    <location>
        <begin position="1381"/>
        <end position="1511"/>
    </location>
</feature>
<feature type="domain" description="Carrier" evidence="7">
    <location>
        <begin position="1770"/>
        <end position="1844"/>
    </location>
</feature>
<evidence type="ECO:0000256" key="4">
    <source>
        <dbReference type="ARBA" id="ARBA00023315"/>
    </source>
</evidence>
<keyword evidence="11" id="KW-1185">Reference proteome</keyword>
<evidence type="ECO:0000256" key="5">
    <source>
        <dbReference type="PROSITE-ProRule" id="PRU01363"/>
    </source>
</evidence>
<dbReference type="InterPro" id="IPR049900">
    <property type="entry name" value="PKS_mFAS_DH"/>
</dbReference>
<feature type="region of interest" description="C-terminal hotdog fold" evidence="5">
    <location>
        <begin position="1541"/>
        <end position="1698"/>
    </location>
</feature>
<feature type="domain" description="Ketosynthase family 3 (KS3)" evidence="8">
    <location>
        <begin position="428"/>
        <end position="854"/>
    </location>
</feature>
<keyword evidence="3" id="KW-0808">Transferase</keyword>
<dbReference type="SUPFAM" id="SSF47336">
    <property type="entry name" value="ACP-like"/>
    <property type="match status" value="1"/>
</dbReference>
<dbReference type="Gene3D" id="3.40.47.10">
    <property type="match status" value="1"/>
</dbReference>
<dbReference type="InterPro" id="IPR050091">
    <property type="entry name" value="PKS_NRPS_Biosynth_Enz"/>
</dbReference>
<feature type="compositionally biased region" description="Basic residues" evidence="6">
    <location>
        <begin position="1750"/>
        <end position="1761"/>
    </location>
</feature>
<feature type="active site" description="Proton donor; for dehydratase activity" evidence="5">
    <location>
        <position position="1602"/>
    </location>
</feature>
<keyword evidence="1" id="KW-0596">Phosphopantetheine</keyword>
<dbReference type="InterPro" id="IPR009081">
    <property type="entry name" value="PP-bd_ACP"/>
</dbReference>
<feature type="compositionally biased region" description="Polar residues" evidence="6">
    <location>
        <begin position="1732"/>
        <end position="1749"/>
    </location>
</feature>
<keyword evidence="4" id="KW-0012">Acyltransferase</keyword>
<dbReference type="InterPro" id="IPR036736">
    <property type="entry name" value="ACP-like_sf"/>
</dbReference>
<dbReference type="InterPro" id="IPR014043">
    <property type="entry name" value="Acyl_transferase_dom"/>
</dbReference>
<evidence type="ECO:0008006" key="12">
    <source>
        <dbReference type="Google" id="ProtNLM"/>
    </source>
</evidence>
<dbReference type="SUPFAM" id="SSF51735">
    <property type="entry name" value="NAD(P)-binding Rossmann-fold domains"/>
    <property type="match status" value="1"/>
</dbReference>
<dbReference type="PROSITE" id="PS50075">
    <property type="entry name" value="CARRIER"/>
    <property type="match status" value="1"/>
</dbReference>
<dbReference type="PANTHER" id="PTHR43775">
    <property type="entry name" value="FATTY ACID SYNTHASE"/>
    <property type="match status" value="1"/>
</dbReference>
<sequence length="2341" mass="252526">MMTPTLSHVREATSFVFGGHIGPQSKNSLEKKVQQIVDGPNGEWILETLAGMPRYWEALTERIPELASAMNGPRLLADIESWFRHGAASVESLAPDAEIPDLWIGVLMVAIQLDQYWQYLEFRFNSTDGDAVEDLQAELVKQQQQQSGESSNKVETVGFCAGMIAAVAAASSHNRQEFVKYGAAALRIGALMAALVGATEASTKGLGKGGSISLAVAWRTAKQGADMTRIVSKLSPDAYVSVLFDESRATVTSSERLAPKIIRQLRAAGVTAIPLAFKGQLHAPSAERARHTEALIEVCHAMPELQFPDAAQLALPTYLDHPEGKQVSGEETDLVAMVLRSILASQLNWTSTVSKLAANKEDKSIIAFGLDRPLPPTIMRAFGPKQVQFEDVEEDIAKSIVHRPRPQTQASSSDAVESVQAEAEEDFDDVIAIVGMSLKVAGGEDLEGFEQMLKTGESQHKIITRERMTPDMLFRDNDAYGDRKWYGNFMRDPDAFDHKFFKKSPRESQAIDPQGRLSLEAAYQALEQSGYFNELATTNPTGHARRKHVGCYVGLCSYEYDVNIHCHPTSAFTGTGELRSFIPGRVSHFFGWTGPALTFDTACSSSTTALHMACRDLLSGEVPAALCGGVNVLTNMQWTQNLAAGSFISPTGQCKPFDTDADGYCRGDGIAYVFLKKLSTARADGNSILGTIRATGINQNLNTTPLFVPNVPSLSTLFDSVIRKARVEPRDISLVECHGTGTPVGDPAEWESIRNALAGPKRDTLLPVGSAKGHVGHTEGASGLVSLIKVLLMMRGNFIPPQASHKSMNPHIHAQPADNMQVVTSLQPWHGDRKFALINNYGACGSNSSVVVGHSAHKPKANPACLGVAGSSSPRLPFWISGLDARSIAAYSTVLANYLRSYAGSQDGQAKLADVSFNMRWQQNPGLPQGLIFSCSSLEELQGKLAKAASATKDTAASVGIAPVKSERPVVLCFGGQVSTFVGLDRAVYESAAVLRHHLNACDAAITSQGLDSIYPDIFACEPYQDVVKLQTALFAMQYASAKSWIDCGLDGKVVSLVGHSFGEITALCVSGVLSLEDTVKLIAGRARLVQSAWGPDPGAMMAIEADEALVHDLLKESNSASDGTAGIACYNGPRSFTVAGSTKAIDTFAATLAGKDSAAVAGVKSKRLNVTNAFHSALVEGIVDRLGEVGKSVTFRDAVIPIERATEHGASNPKLDWSFVGAHMRQPVFFNHAVQRLVQKHPEAAFLEAGSNSTITVMASRALAQTNSADLHFQALSITNTKKGVDRLSDATVDLWKQGLRVSFWAHHRAQKDEYAQLLLPPYQFEKTRHWLELKSPVEQALKVAQTMTGGNGQLLLTSGPSSETQQGQQVVDPQTLDMWTFLGFQDRKKKQPKLARFRINTASAKYQRLFATHVIAKTAPIAPATLEIDMAIETLFSLNPEWRAHGFSPIVRDMQSHSPICADPARAYYLDLEPLNKTETAWGWVIHSVGSSNDDKHAEGRIDMASPSDPAALQEFGRWERMVSHAQCQAVLALSPGADGVEALSGRNVYRAFEEVCDFGPVYHGVKSVIGRSEGASAESAGIVHRRHEGGTWLDVPKADAYGQVAGMYVNLLTDIPACDMFVATGLELVMRAPKRQTPTDGQENGPAVWHVLARHARQNEKSYVTDVFIFDSETGALAEVILGLKYVRIPKATMSKILARVTMDKSFVRAPAAATLPSSAARPLATLDNAPTTPKSKPAPRQSSPKASKRITTPKKAKPSASASGPRDVTNEVRDVVANVSGMEASEMSLDSEMADLGIDSLMAMELAREIESTFHCTLDRTETMVATRLREFVACVSNALARAGDSGDCPVEEEEEDDSDDDSAGTGEGDDDGVFSDSTDDTASEIDTPDNASECSGADKSQDPVSESPVPATKPVHGADVAAREAEALRLVSTHMTGWETAALLQAGASDNISTRPSTGAVVVVTGASGSLGAHIVQALAERPDVATVACLNRAIRDVSADDKQAEALSSRGIELSPAAREKLRAYGTDTAKPQLGLSDQEYAWLAQHGTHIIHNAWPMSATRTLKAFEPQVKVMRNLLDLARDMAATDPVRPRRVGFQFISSIGVTGFHASPLVPEQPMPMAAVMPSGYNEAKWTCERLLTDTLRRHPRLFRAHVARPGQISGSTASGFWNPVEHFAFIVKSAHALKAWPGLQGVMHWLPVDKSASVMVDLLNIDDDSSLREAHPVYHVDNPVGQPWNEMSKVLAGALDIPAGDIVPFAEWIRRVRESALSAAENPAVHLLGFLESHFERMACGGIVLDTQRSGEHSRTMAAEGPVSAEVARAYVSSWREMGFLN</sequence>
<dbReference type="InterPro" id="IPR018201">
    <property type="entry name" value="Ketoacyl_synth_AS"/>
</dbReference>
<dbReference type="InterPro" id="IPR020841">
    <property type="entry name" value="PKS_Beta-ketoAc_synthase_dom"/>
</dbReference>
<proteinExistence type="predicted"/>
<dbReference type="Pfam" id="PF16073">
    <property type="entry name" value="SAT"/>
    <property type="match status" value="1"/>
</dbReference>
<evidence type="ECO:0000313" key="10">
    <source>
        <dbReference type="EMBL" id="KAK8023342.1"/>
    </source>
</evidence>
<dbReference type="Pfam" id="PF07993">
    <property type="entry name" value="NAD_binding_4"/>
    <property type="match status" value="1"/>
</dbReference>
<evidence type="ECO:0000259" key="9">
    <source>
        <dbReference type="PROSITE" id="PS52019"/>
    </source>
</evidence>
<feature type="region of interest" description="Disordered" evidence="6">
    <location>
        <begin position="1722"/>
        <end position="1776"/>
    </location>
</feature>
<dbReference type="SMART" id="SM00825">
    <property type="entry name" value="PKS_KS"/>
    <property type="match status" value="1"/>
</dbReference>
<evidence type="ECO:0000256" key="6">
    <source>
        <dbReference type="SAM" id="MobiDB-lite"/>
    </source>
</evidence>
<dbReference type="InterPro" id="IPR001227">
    <property type="entry name" value="Ac_transferase_dom_sf"/>
</dbReference>
<dbReference type="Pfam" id="PF00109">
    <property type="entry name" value="ketoacyl-synt"/>
    <property type="match status" value="1"/>
</dbReference>
<protein>
    <recommendedName>
        <fullName evidence="12">Polyketide synthase</fullName>
    </recommendedName>
</protein>
<dbReference type="InterPro" id="IPR020806">
    <property type="entry name" value="PKS_PP-bd"/>
</dbReference>
<evidence type="ECO:0000256" key="2">
    <source>
        <dbReference type="ARBA" id="ARBA00022553"/>
    </source>
</evidence>
<dbReference type="SMART" id="SM00823">
    <property type="entry name" value="PKS_PP"/>
    <property type="match status" value="1"/>
</dbReference>
<feature type="region of interest" description="Disordered" evidence="6">
    <location>
        <begin position="1846"/>
        <end position="1922"/>
    </location>
</feature>
<comment type="caution">
    <text evidence="10">The sequence shown here is derived from an EMBL/GenBank/DDBJ whole genome shotgun (WGS) entry which is preliminary data.</text>
</comment>
<gene>
    <name evidence="10" type="ORF">PG991_006581</name>
</gene>
<dbReference type="InterPro" id="IPR032088">
    <property type="entry name" value="SAT"/>
</dbReference>
<dbReference type="InterPro" id="IPR016039">
    <property type="entry name" value="Thiolase-like"/>
</dbReference>
<dbReference type="Gene3D" id="3.40.50.720">
    <property type="entry name" value="NAD(P)-binding Rossmann-like Domain"/>
    <property type="match status" value="1"/>
</dbReference>
<feature type="domain" description="PKS/mFAS DH" evidence="9">
    <location>
        <begin position="1381"/>
        <end position="1698"/>
    </location>
</feature>
<dbReference type="Pfam" id="PF02801">
    <property type="entry name" value="Ketoacyl-synt_C"/>
    <property type="match status" value="1"/>
</dbReference>
<dbReference type="InterPro" id="IPR036291">
    <property type="entry name" value="NAD(P)-bd_dom_sf"/>
</dbReference>
<name>A0ABR1RZI5_9PEZI</name>
<dbReference type="Gene3D" id="3.30.70.3290">
    <property type="match status" value="1"/>
</dbReference>
<dbReference type="InterPro" id="IPR014030">
    <property type="entry name" value="Ketoacyl_synth_N"/>
</dbReference>
<accession>A0ABR1RZI5</accession>
<evidence type="ECO:0000256" key="3">
    <source>
        <dbReference type="ARBA" id="ARBA00022679"/>
    </source>
</evidence>
<dbReference type="SMART" id="SM00827">
    <property type="entry name" value="PKS_AT"/>
    <property type="match status" value="1"/>
</dbReference>
<evidence type="ECO:0000259" key="7">
    <source>
        <dbReference type="PROSITE" id="PS50075"/>
    </source>
</evidence>
<evidence type="ECO:0000259" key="8">
    <source>
        <dbReference type="PROSITE" id="PS52004"/>
    </source>
</evidence>
<dbReference type="SUPFAM" id="SSF52151">
    <property type="entry name" value="FabD/lysophospholipase-like"/>
    <property type="match status" value="1"/>
</dbReference>
<dbReference type="PROSITE" id="PS52004">
    <property type="entry name" value="KS3_2"/>
    <property type="match status" value="1"/>
</dbReference>
<dbReference type="PROSITE" id="PS52019">
    <property type="entry name" value="PKS_MFAS_DH"/>
    <property type="match status" value="1"/>
</dbReference>